<dbReference type="STRING" id="655384.GCA_900128595_00051"/>
<evidence type="ECO:0000313" key="2">
    <source>
        <dbReference type="EMBL" id="VFP85626.1"/>
    </source>
</evidence>
<keyword evidence="2" id="KW-0282">Flagellum</keyword>
<evidence type="ECO:0000313" key="3">
    <source>
        <dbReference type="Proteomes" id="UP000294449"/>
    </source>
</evidence>
<dbReference type="OrthoDB" id="6554107at2"/>
<keyword evidence="2" id="KW-0969">Cilium</keyword>
<keyword evidence="2" id="KW-0966">Cell projection</keyword>
<dbReference type="RefSeq" id="WP_075474486.1">
    <property type="nucleotide sequence ID" value="NZ_LR217732.1"/>
</dbReference>
<accession>A0A451DG82</accession>
<keyword evidence="1" id="KW-0812">Transmembrane</keyword>
<dbReference type="AlphaFoldDB" id="A0A451DG82"/>
<keyword evidence="1" id="KW-0472">Membrane</keyword>
<feature type="transmembrane region" description="Helical" evidence="1">
    <location>
        <begin position="170"/>
        <end position="189"/>
    </location>
</feature>
<organism evidence="2 3">
    <name type="scientific">Buchnera aphidicola</name>
    <name type="common">Cinara pseudotaxifoliae</name>
    <dbReference type="NCBI Taxonomy" id="655384"/>
    <lineage>
        <taxon>Bacteria</taxon>
        <taxon>Pseudomonadati</taxon>
        <taxon>Pseudomonadota</taxon>
        <taxon>Gammaproteobacteria</taxon>
        <taxon>Enterobacterales</taxon>
        <taxon>Erwiniaceae</taxon>
        <taxon>Buchnera</taxon>
    </lineage>
</organism>
<reference evidence="2 3" key="1">
    <citation type="submission" date="2019-02" db="EMBL/GenBank/DDBJ databases">
        <authorList>
            <person name="Manzano-Marin A."/>
            <person name="Manzano-Marin A."/>
        </authorList>
    </citation>
    <scope>NUCLEOTIDE SEQUENCE [LARGE SCALE GENOMIC DNA]</scope>
    <source>
        <strain evidence="2 3">BuCipseudotaxifoliae</strain>
    </source>
</reference>
<protein>
    <submittedName>
        <fullName evidence="2">Flagellar motor switch protein FliM</fullName>
    </submittedName>
</protein>
<name>A0A451DG82_9GAMM</name>
<dbReference type="Proteomes" id="UP000294449">
    <property type="component" value="Chromosome"/>
</dbReference>
<evidence type="ECO:0000256" key="1">
    <source>
        <dbReference type="SAM" id="Phobius"/>
    </source>
</evidence>
<keyword evidence="1" id="KW-1133">Transmembrane helix</keyword>
<proteinExistence type="predicted"/>
<sequence>MSKQSDFVYKKSAIKILHHKNFINFVLAKQKLFFKKLFCDFCFLFQKQFNKIFYCNIDIDFCTGSVEYNSIYLNQKYLKFIGKSFFLDNYSNECLVLISRFFASMFIGNMFGNCKVHVDVQNRNLKLTKNEMYVLDGLLEKIFFIFNETFLKKISSSVINTGQYIQLDSLLSNNFIYTSYVCFTFLIYINNHKSRLKIYFPRYIVGDLQK</sequence>
<dbReference type="EMBL" id="LR217732">
    <property type="protein sequence ID" value="VFP85626.1"/>
    <property type="molecule type" value="Genomic_DNA"/>
</dbReference>
<gene>
    <name evidence="2" type="primary">fliM</name>
    <name evidence="2" type="ORF">BUCIPSTX3056_050</name>
</gene>